<dbReference type="InterPro" id="IPR050312">
    <property type="entry name" value="IolE/XylAMocC-like"/>
</dbReference>
<gene>
    <name evidence="3" type="ORF">HLA99_13565</name>
</gene>
<dbReference type="PANTHER" id="PTHR12110:SF41">
    <property type="entry name" value="INOSOSE DEHYDRATASE"/>
    <property type="match status" value="1"/>
</dbReference>
<evidence type="ECO:0000256" key="1">
    <source>
        <dbReference type="ARBA" id="ARBA00023277"/>
    </source>
</evidence>
<dbReference type="SUPFAM" id="SSF51658">
    <property type="entry name" value="Xylose isomerase-like"/>
    <property type="match status" value="1"/>
</dbReference>
<dbReference type="PANTHER" id="PTHR12110">
    <property type="entry name" value="HYDROXYPYRUVATE ISOMERASE"/>
    <property type="match status" value="1"/>
</dbReference>
<name>A0A7Y2M1P4_9MICO</name>
<evidence type="ECO:0000313" key="4">
    <source>
        <dbReference type="Proteomes" id="UP000543598"/>
    </source>
</evidence>
<dbReference type="Proteomes" id="UP000543598">
    <property type="component" value="Unassembled WGS sequence"/>
</dbReference>
<dbReference type="GO" id="GO:0016853">
    <property type="term" value="F:isomerase activity"/>
    <property type="evidence" value="ECO:0007669"/>
    <property type="project" value="UniProtKB-KW"/>
</dbReference>
<protein>
    <submittedName>
        <fullName evidence="3">Sugar phosphate isomerase/epimerase</fullName>
    </submittedName>
</protein>
<keyword evidence="3" id="KW-0413">Isomerase</keyword>
<keyword evidence="4" id="KW-1185">Reference proteome</keyword>
<evidence type="ECO:0000259" key="2">
    <source>
        <dbReference type="Pfam" id="PF01261"/>
    </source>
</evidence>
<feature type="domain" description="Xylose isomerase-like TIM barrel" evidence="2">
    <location>
        <begin position="44"/>
        <end position="296"/>
    </location>
</feature>
<accession>A0A7Y2M1P4</accession>
<evidence type="ECO:0000313" key="3">
    <source>
        <dbReference type="EMBL" id="NNH04876.1"/>
    </source>
</evidence>
<dbReference type="Gene3D" id="3.20.20.150">
    <property type="entry name" value="Divalent-metal-dependent TIM barrel enzymes"/>
    <property type="match status" value="1"/>
</dbReference>
<proteinExistence type="predicted"/>
<organism evidence="3 4">
    <name type="scientific">Microbacterium ulmi</name>
    <dbReference type="NCBI Taxonomy" id="179095"/>
    <lineage>
        <taxon>Bacteria</taxon>
        <taxon>Bacillati</taxon>
        <taxon>Actinomycetota</taxon>
        <taxon>Actinomycetes</taxon>
        <taxon>Micrococcales</taxon>
        <taxon>Microbacteriaceae</taxon>
        <taxon>Microbacterium</taxon>
    </lineage>
</organism>
<sequence length="321" mass="34832">MTQHTFTAENWPIAATTLSFSGVTTSGVSVQDAGEDVWGAAMAEIAHEGFTEVDITDSWIKPGDLTASRLEALKSVAHDEGLTIEAISAIRRSVIDPLAWEDNLAYSHRTIDAAVALGCSVVSVGLHRPLLEAQQRALWFWTADGPSDPTDQETWQLAVTRLRDLGDHASSVGIGLSLEMYEDTLIGTADSAVRLVEDIGHSSVGLNPDLGNLHRLHRPVEPFLDSVAKCVPYANYWHVKGYSRIEDSTNGTIMTAPVPMEASTMNYRAAIKMALQAGFSGAFCTEHYGGDGLAVSARNRDYIRRLLAFDLSDAFSPEVVR</sequence>
<dbReference type="InterPro" id="IPR036237">
    <property type="entry name" value="Xyl_isomerase-like_sf"/>
</dbReference>
<dbReference type="InterPro" id="IPR013022">
    <property type="entry name" value="Xyl_isomerase-like_TIM-brl"/>
</dbReference>
<keyword evidence="1" id="KW-0119">Carbohydrate metabolism</keyword>
<dbReference type="EMBL" id="JABEMB010000025">
    <property type="protein sequence ID" value="NNH04876.1"/>
    <property type="molecule type" value="Genomic_DNA"/>
</dbReference>
<dbReference type="AlphaFoldDB" id="A0A7Y2M1P4"/>
<dbReference type="RefSeq" id="WP_167034525.1">
    <property type="nucleotide sequence ID" value="NZ_BAAANA010000002.1"/>
</dbReference>
<reference evidence="3 4" key="1">
    <citation type="submission" date="2020-05" db="EMBL/GenBank/DDBJ databases">
        <title>MicrobeNet Type strains.</title>
        <authorList>
            <person name="Nicholson A.C."/>
        </authorList>
    </citation>
    <scope>NUCLEOTIDE SEQUENCE [LARGE SCALE GENOMIC DNA]</scope>
    <source>
        <strain evidence="3 4">JCM 14282</strain>
    </source>
</reference>
<comment type="caution">
    <text evidence="3">The sequence shown here is derived from an EMBL/GenBank/DDBJ whole genome shotgun (WGS) entry which is preliminary data.</text>
</comment>
<dbReference type="Pfam" id="PF01261">
    <property type="entry name" value="AP_endonuc_2"/>
    <property type="match status" value="1"/>
</dbReference>